<evidence type="ECO:0000256" key="2">
    <source>
        <dbReference type="ARBA" id="ARBA00022475"/>
    </source>
</evidence>
<feature type="active site" evidence="9">
    <location>
        <position position="142"/>
    </location>
</feature>
<evidence type="ECO:0000313" key="12">
    <source>
        <dbReference type="EMBL" id="MBE9465312.1"/>
    </source>
</evidence>
<comment type="catalytic activity">
    <reaction evidence="9">
        <text>Release of signal peptides from bacterial membrane prolipoproteins. Hydrolyzes -Xaa-Yaa-Zaa-|-(S,diacylglyceryl)Cys-, in which Xaa is hydrophobic (preferably Leu), and Yaa (Ala or Ser) and Zaa (Gly or Ala) have small, neutral side chains.</text>
        <dbReference type="EC" id="3.4.23.36"/>
    </reaction>
</comment>
<dbReference type="EMBL" id="JACYGY010000002">
    <property type="protein sequence ID" value="MBE9465312.1"/>
    <property type="molecule type" value="Genomic_DNA"/>
</dbReference>
<evidence type="ECO:0000256" key="11">
    <source>
        <dbReference type="SAM" id="MobiDB-lite"/>
    </source>
</evidence>
<dbReference type="PANTHER" id="PTHR33695:SF1">
    <property type="entry name" value="LIPOPROTEIN SIGNAL PEPTIDASE"/>
    <property type="match status" value="1"/>
</dbReference>
<keyword evidence="8 9" id="KW-0472">Membrane</keyword>
<proteinExistence type="inferred from homology"/>
<dbReference type="NCBIfam" id="NF011369">
    <property type="entry name" value="PRK14788.1"/>
    <property type="match status" value="1"/>
</dbReference>
<name>A0ABR9WIG3_9BACT</name>
<evidence type="ECO:0000256" key="4">
    <source>
        <dbReference type="ARBA" id="ARBA00022692"/>
    </source>
</evidence>
<evidence type="ECO:0000256" key="7">
    <source>
        <dbReference type="ARBA" id="ARBA00022989"/>
    </source>
</evidence>
<evidence type="ECO:0000256" key="8">
    <source>
        <dbReference type="ARBA" id="ARBA00023136"/>
    </source>
</evidence>
<dbReference type="PRINTS" id="PR00781">
    <property type="entry name" value="LIPOSIGPTASE"/>
</dbReference>
<feature type="transmembrane region" description="Helical" evidence="9">
    <location>
        <begin position="12"/>
        <end position="32"/>
    </location>
</feature>
<keyword evidence="7 9" id="KW-1133">Transmembrane helix</keyword>
<keyword evidence="5 9" id="KW-0064">Aspartyl protease</keyword>
<evidence type="ECO:0000256" key="5">
    <source>
        <dbReference type="ARBA" id="ARBA00022750"/>
    </source>
</evidence>
<dbReference type="EC" id="3.4.23.36" evidence="9"/>
<gene>
    <name evidence="9" type="primary">lspA</name>
    <name evidence="12" type="ORF">IEE83_25815</name>
</gene>
<evidence type="ECO:0000256" key="1">
    <source>
        <dbReference type="ARBA" id="ARBA00006139"/>
    </source>
</evidence>
<dbReference type="InterPro" id="IPR001872">
    <property type="entry name" value="Peptidase_A8"/>
</dbReference>
<dbReference type="HAMAP" id="MF_00161">
    <property type="entry name" value="LspA"/>
    <property type="match status" value="1"/>
</dbReference>
<organism evidence="12 13">
    <name type="scientific">Dyadobacter subterraneus</name>
    <dbReference type="NCBI Taxonomy" id="2773304"/>
    <lineage>
        <taxon>Bacteria</taxon>
        <taxon>Pseudomonadati</taxon>
        <taxon>Bacteroidota</taxon>
        <taxon>Cytophagia</taxon>
        <taxon>Cytophagales</taxon>
        <taxon>Spirosomataceae</taxon>
        <taxon>Dyadobacter</taxon>
    </lineage>
</organism>
<dbReference type="Pfam" id="PF01252">
    <property type="entry name" value="Peptidase_A8"/>
    <property type="match status" value="1"/>
</dbReference>
<keyword evidence="3 9" id="KW-0645">Protease</keyword>
<keyword evidence="4 9" id="KW-0812">Transmembrane</keyword>
<feature type="transmembrane region" description="Helical" evidence="9">
    <location>
        <begin position="169"/>
        <end position="187"/>
    </location>
</feature>
<comment type="function">
    <text evidence="9">This protein specifically catalyzes the removal of signal peptides from prolipoproteins.</text>
</comment>
<evidence type="ECO:0000256" key="10">
    <source>
        <dbReference type="RuleBase" id="RU004181"/>
    </source>
</evidence>
<comment type="subcellular location">
    <subcellularLocation>
        <location evidence="9">Cell membrane</location>
        <topology evidence="9">Multi-pass membrane protein</topology>
    </subcellularLocation>
</comment>
<feature type="compositionally biased region" description="Polar residues" evidence="11">
    <location>
        <begin position="283"/>
        <end position="298"/>
    </location>
</feature>
<feature type="transmembrane region" description="Helical" evidence="9">
    <location>
        <begin position="70"/>
        <end position="88"/>
    </location>
</feature>
<dbReference type="Proteomes" id="UP000634134">
    <property type="component" value="Unassembled WGS sequence"/>
</dbReference>
<feature type="compositionally biased region" description="Basic and acidic residues" evidence="11">
    <location>
        <begin position="303"/>
        <end position="314"/>
    </location>
</feature>
<keyword evidence="13" id="KW-1185">Reference proteome</keyword>
<keyword evidence="2 9" id="KW-1003">Cell membrane</keyword>
<evidence type="ECO:0000256" key="3">
    <source>
        <dbReference type="ARBA" id="ARBA00022670"/>
    </source>
</evidence>
<dbReference type="PANTHER" id="PTHR33695">
    <property type="entry name" value="LIPOPROTEIN SIGNAL PEPTIDASE"/>
    <property type="match status" value="1"/>
</dbReference>
<protein>
    <recommendedName>
        <fullName evidence="9">Lipoprotein signal peptidase</fullName>
        <ecNumber evidence="9">3.4.23.36</ecNumber>
    </recommendedName>
    <alternativeName>
        <fullName evidence="9">Prolipoprotein signal peptidase</fullName>
    </alternativeName>
    <alternativeName>
        <fullName evidence="9">Signal peptidase II</fullName>
        <shortName evidence="9">SPase II</shortName>
    </alternativeName>
</protein>
<accession>A0ABR9WIG3</accession>
<evidence type="ECO:0000256" key="6">
    <source>
        <dbReference type="ARBA" id="ARBA00022801"/>
    </source>
</evidence>
<evidence type="ECO:0000256" key="9">
    <source>
        <dbReference type="HAMAP-Rule" id="MF_00161"/>
    </source>
</evidence>
<comment type="caution">
    <text evidence="12">The sequence shown here is derived from an EMBL/GenBank/DDBJ whole genome shotgun (WGS) entry which is preliminary data.</text>
</comment>
<reference evidence="13" key="1">
    <citation type="submission" date="2023-07" db="EMBL/GenBank/DDBJ databases">
        <title>Dyadobacter sp. nov 'subterranea' isolated from contaminted grondwater.</title>
        <authorList>
            <person name="Szabo I."/>
            <person name="Al-Omari J."/>
            <person name="Szerdahelyi S.G."/>
            <person name="Rado J."/>
        </authorList>
    </citation>
    <scope>NUCLEOTIDE SEQUENCE [LARGE SCALE GENOMIC DNA]</scope>
    <source>
        <strain evidence="13">UP-52</strain>
    </source>
</reference>
<keyword evidence="12" id="KW-0449">Lipoprotein</keyword>
<comment type="similarity">
    <text evidence="1 9 10">Belongs to the peptidase A8 family.</text>
</comment>
<feature type="active site" evidence="9">
    <location>
        <position position="174"/>
    </location>
</feature>
<dbReference type="RefSeq" id="WP_194123638.1">
    <property type="nucleotide sequence ID" value="NZ_JACYGY010000002.1"/>
</dbReference>
<evidence type="ECO:0000313" key="13">
    <source>
        <dbReference type="Proteomes" id="UP000634134"/>
    </source>
</evidence>
<sequence length="314" mass="35122">MNQPKNPVRYLLFSVLLIAVDQLSKLLVFKYMQPGFSGQILLAGNWLKLHYVLNPGMAFGMQLGHEYGKLFLTLFRLLAMCAIAWYLVHLARNGASKGLLWALSMILAGAVGNVIDSTFYGVFLDNAPYGSPTPWFHGQVIDMIFVDFWEGFIPEWVPVWGGQYYSTPIFNIADSCIFLGVCSILIFQGHFYTPADEEVKPEETTHNHEDAESLTEPHSFDEVAKTPGIPVEVLNENENLDIDSSRNLSASMLNLDSGEILESEEVISPTINPEFEEIKQNESVDIDSTQDISSSMINLENEELTKPGESTTEK</sequence>
<feature type="transmembrane region" description="Helical" evidence="9">
    <location>
        <begin position="100"/>
        <end position="123"/>
    </location>
</feature>
<feature type="region of interest" description="Disordered" evidence="11">
    <location>
        <begin position="275"/>
        <end position="314"/>
    </location>
</feature>
<comment type="pathway">
    <text evidence="9">Protein modification; lipoprotein biosynthesis (signal peptide cleavage).</text>
</comment>
<keyword evidence="6 9" id="KW-0378">Hydrolase</keyword>